<dbReference type="Proteomes" id="UP001164653">
    <property type="component" value="Chromosome"/>
</dbReference>
<organism evidence="1 2">
    <name type="scientific">Dyadobacter pollutisoli</name>
    <dbReference type="NCBI Taxonomy" id="2910158"/>
    <lineage>
        <taxon>Bacteria</taxon>
        <taxon>Pseudomonadati</taxon>
        <taxon>Bacteroidota</taxon>
        <taxon>Cytophagia</taxon>
        <taxon>Cytophagales</taxon>
        <taxon>Spirosomataceae</taxon>
        <taxon>Dyadobacter</taxon>
    </lineage>
</organism>
<dbReference type="RefSeq" id="WP_244822389.1">
    <property type="nucleotide sequence ID" value="NZ_CP112998.1"/>
</dbReference>
<reference evidence="1" key="1">
    <citation type="submission" date="2022-11" db="EMBL/GenBank/DDBJ databases">
        <title>Dyadobacter pollutisoli sp. nov., isolated from plastic dumped soil.</title>
        <authorList>
            <person name="Kim J.M."/>
            <person name="Kim K.R."/>
            <person name="Lee J.K."/>
            <person name="Hao L."/>
            <person name="Jeon C.O."/>
        </authorList>
    </citation>
    <scope>NUCLEOTIDE SEQUENCE</scope>
    <source>
        <strain evidence="1">U1</strain>
    </source>
</reference>
<sequence length="62" mass="6782">MQGELPELTSGPILKKTGGIQLIIGEAGKNKKHQPGLVMMYQKSYTYASMILNSKMDALVTK</sequence>
<evidence type="ECO:0000313" key="1">
    <source>
        <dbReference type="EMBL" id="WAC10616.1"/>
    </source>
</evidence>
<dbReference type="AlphaFoldDB" id="A0A9E8N9S3"/>
<keyword evidence="2" id="KW-1185">Reference proteome</keyword>
<dbReference type="KEGG" id="dpf:ON006_23075"/>
<proteinExistence type="predicted"/>
<dbReference type="EMBL" id="CP112998">
    <property type="protein sequence ID" value="WAC10616.1"/>
    <property type="molecule type" value="Genomic_DNA"/>
</dbReference>
<evidence type="ECO:0000313" key="2">
    <source>
        <dbReference type="Proteomes" id="UP001164653"/>
    </source>
</evidence>
<accession>A0A9E8N9S3</accession>
<protein>
    <submittedName>
        <fullName evidence="1">Uncharacterized protein</fullName>
    </submittedName>
</protein>
<gene>
    <name evidence="1" type="ORF">ON006_23075</name>
</gene>
<name>A0A9E8N9S3_9BACT</name>